<feature type="transmembrane region" description="Helical" evidence="8">
    <location>
        <begin position="325"/>
        <end position="342"/>
    </location>
</feature>
<evidence type="ECO:0000256" key="8">
    <source>
        <dbReference type="SAM" id="Phobius"/>
    </source>
</evidence>
<dbReference type="InterPro" id="IPR036259">
    <property type="entry name" value="MFS_trans_sf"/>
</dbReference>
<accession>A0A1H8WGI6</accession>
<protein>
    <submittedName>
        <fullName evidence="10">Cyanate permease</fullName>
    </submittedName>
</protein>
<dbReference type="InterPro" id="IPR020846">
    <property type="entry name" value="MFS_dom"/>
</dbReference>
<dbReference type="AlphaFoldDB" id="A0A1H8WGI6"/>
<dbReference type="PANTHER" id="PTHR23514:SF3">
    <property type="entry name" value="BYPASS OF STOP CODON PROTEIN 6"/>
    <property type="match status" value="1"/>
</dbReference>
<evidence type="ECO:0000259" key="9">
    <source>
        <dbReference type="PROSITE" id="PS50850"/>
    </source>
</evidence>
<keyword evidence="3" id="KW-0813">Transport</keyword>
<dbReference type="Pfam" id="PF07690">
    <property type="entry name" value="MFS_1"/>
    <property type="match status" value="1"/>
</dbReference>
<evidence type="ECO:0000256" key="1">
    <source>
        <dbReference type="ARBA" id="ARBA00004651"/>
    </source>
</evidence>
<evidence type="ECO:0000313" key="10">
    <source>
        <dbReference type="EMBL" id="SEP26633.1"/>
    </source>
</evidence>
<feature type="transmembrane region" description="Helical" evidence="8">
    <location>
        <begin position="198"/>
        <end position="218"/>
    </location>
</feature>
<organism evidence="10 11">
    <name type="scientific">Trujillonella endophytica</name>
    <dbReference type="NCBI Taxonomy" id="673521"/>
    <lineage>
        <taxon>Bacteria</taxon>
        <taxon>Bacillati</taxon>
        <taxon>Actinomycetota</taxon>
        <taxon>Actinomycetes</taxon>
        <taxon>Geodermatophilales</taxon>
        <taxon>Geodermatophilaceae</taxon>
        <taxon>Trujillonella</taxon>
    </lineage>
</organism>
<dbReference type="InterPro" id="IPR011701">
    <property type="entry name" value="MFS"/>
</dbReference>
<reference evidence="11" key="1">
    <citation type="submission" date="2016-10" db="EMBL/GenBank/DDBJ databases">
        <authorList>
            <person name="Varghese N."/>
            <person name="Submissions S."/>
        </authorList>
    </citation>
    <scope>NUCLEOTIDE SEQUENCE [LARGE SCALE GENOMIC DNA]</scope>
    <source>
        <strain evidence="11">DSM 45413</strain>
    </source>
</reference>
<dbReference type="Proteomes" id="UP000198960">
    <property type="component" value="Unassembled WGS sequence"/>
</dbReference>
<evidence type="ECO:0000256" key="2">
    <source>
        <dbReference type="ARBA" id="ARBA00008335"/>
    </source>
</evidence>
<feature type="transmembrane region" description="Helical" evidence="8">
    <location>
        <begin position="348"/>
        <end position="367"/>
    </location>
</feature>
<feature type="transmembrane region" description="Helical" evidence="8">
    <location>
        <begin position="32"/>
        <end position="53"/>
    </location>
</feature>
<dbReference type="STRING" id="673521.SAMN05660991_04376"/>
<evidence type="ECO:0000256" key="6">
    <source>
        <dbReference type="ARBA" id="ARBA00023136"/>
    </source>
</evidence>
<feature type="transmembrane region" description="Helical" evidence="8">
    <location>
        <begin position="65"/>
        <end position="83"/>
    </location>
</feature>
<evidence type="ECO:0000256" key="7">
    <source>
        <dbReference type="SAM" id="MobiDB-lite"/>
    </source>
</evidence>
<feature type="region of interest" description="Disordered" evidence="7">
    <location>
        <begin position="373"/>
        <end position="398"/>
    </location>
</feature>
<feature type="compositionally biased region" description="Basic and acidic residues" evidence="7">
    <location>
        <begin position="388"/>
        <end position="398"/>
    </location>
</feature>
<name>A0A1H8WGI6_9ACTN</name>
<feature type="transmembrane region" description="Helical" evidence="8">
    <location>
        <begin position="123"/>
        <end position="143"/>
    </location>
</feature>
<dbReference type="PANTHER" id="PTHR23514">
    <property type="entry name" value="BYPASS OF STOP CODON PROTEIN 6"/>
    <property type="match status" value="1"/>
</dbReference>
<dbReference type="GO" id="GO:0005886">
    <property type="term" value="C:plasma membrane"/>
    <property type="evidence" value="ECO:0007669"/>
    <property type="project" value="UniProtKB-SubCell"/>
</dbReference>
<feature type="transmembrane region" description="Helical" evidence="8">
    <location>
        <begin position="224"/>
        <end position="249"/>
    </location>
</feature>
<comment type="subcellular location">
    <subcellularLocation>
        <location evidence="1">Cell membrane</location>
        <topology evidence="1">Multi-pass membrane protein</topology>
    </subcellularLocation>
</comment>
<dbReference type="PROSITE" id="PS50850">
    <property type="entry name" value="MFS"/>
    <property type="match status" value="1"/>
</dbReference>
<proteinExistence type="inferred from homology"/>
<dbReference type="GO" id="GO:0022857">
    <property type="term" value="F:transmembrane transporter activity"/>
    <property type="evidence" value="ECO:0007669"/>
    <property type="project" value="InterPro"/>
</dbReference>
<evidence type="ECO:0000256" key="5">
    <source>
        <dbReference type="ARBA" id="ARBA00022989"/>
    </source>
</evidence>
<feature type="domain" description="Major facilitator superfamily (MFS) profile" evidence="9">
    <location>
        <begin position="1"/>
        <end position="379"/>
    </location>
</feature>
<feature type="transmembrane region" description="Helical" evidence="8">
    <location>
        <begin position="285"/>
        <end position="313"/>
    </location>
</feature>
<keyword evidence="5 8" id="KW-1133">Transmembrane helix</keyword>
<evidence type="ECO:0000256" key="3">
    <source>
        <dbReference type="ARBA" id="ARBA00022448"/>
    </source>
</evidence>
<dbReference type="InterPro" id="IPR051788">
    <property type="entry name" value="MFS_Transporter"/>
</dbReference>
<evidence type="ECO:0000256" key="4">
    <source>
        <dbReference type="ARBA" id="ARBA00022692"/>
    </source>
</evidence>
<feature type="transmembrane region" description="Helical" evidence="8">
    <location>
        <begin position="89"/>
        <end position="111"/>
    </location>
</feature>
<keyword evidence="11" id="KW-1185">Reference proteome</keyword>
<sequence length="398" mass="40286">MLSYATLVCFTFWLYAFGPALSLLRAELHFSYTLIGVHTAIWSGGSIVAGAVFPAAARRFSRATLLWSSAVAAAAGAALFVAGRGVEGTLAGAGVLGLGGTMLLTVVQAVLSDRHGARRERALGEANIGAAACAVLAPLLLGALAAGPLGWRAAFALPALGLLVLHLRYRRLVLPVPAARRTPGPARADGRLPRAARLFTGLVAGSMAVEFCLVYFGAEQLRAIGLSPAVAATAMSGHCLGLLIGRVGGVGATRRPGRTAPLLYASLAVTGGGFALFWLTSSPPLAVAGLFVAGVGVANLYPLALALALGAAAGREDEVNARTQLLGGVVVVVAPYSLGLLADHLGLVAAFGVEPALIVACLLLLIAGTRSGGVTPRARGLTPAAAGEGRRDDPFPQS</sequence>
<evidence type="ECO:0000313" key="11">
    <source>
        <dbReference type="Proteomes" id="UP000198960"/>
    </source>
</evidence>
<feature type="transmembrane region" description="Helical" evidence="8">
    <location>
        <begin position="149"/>
        <end position="167"/>
    </location>
</feature>
<keyword evidence="6 8" id="KW-0472">Membrane</keyword>
<feature type="transmembrane region" description="Helical" evidence="8">
    <location>
        <begin position="261"/>
        <end position="279"/>
    </location>
</feature>
<dbReference type="Gene3D" id="1.20.1250.20">
    <property type="entry name" value="MFS general substrate transporter like domains"/>
    <property type="match status" value="1"/>
</dbReference>
<gene>
    <name evidence="10" type="ORF">SAMN05660991_04376</name>
</gene>
<dbReference type="SUPFAM" id="SSF103473">
    <property type="entry name" value="MFS general substrate transporter"/>
    <property type="match status" value="1"/>
</dbReference>
<comment type="similarity">
    <text evidence="2">Belongs to the major facilitator superfamily.</text>
</comment>
<dbReference type="EMBL" id="FOEE01000020">
    <property type="protein sequence ID" value="SEP26633.1"/>
    <property type="molecule type" value="Genomic_DNA"/>
</dbReference>
<keyword evidence="4 8" id="KW-0812">Transmembrane</keyword>